<dbReference type="RefSeq" id="WP_092207341.1">
    <property type="nucleotide sequence ID" value="NZ_FOVN01000002.1"/>
</dbReference>
<dbReference type="EMBL" id="FOVN01000002">
    <property type="protein sequence ID" value="SFN68339.1"/>
    <property type="molecule type" value="Genomic_DNA"/>
</dbReference>
<name>A0A1I5B1H2_9FLAO</name>
<dbReference type="PROSITE" id="PS51257">
    <property type="entry name" value="PROKAR_LIPOPROTEIN"/>
    <property type="match status" value="1"/>
</dbReference>
<keyword evidence="2" id="KW-1185">Reference proteome</keyword>
<dbReference type="OrthoDB" id="1119488at2"/>
<evidence type="ECO:0000313" key="1">
    <source>
        <dbReference type="EMBL" id="SFN68339.1"/>
    </source>
</evidence>
<organism evidence="1 2">
    <name type="scientific">Bizionia echini</name>
    <dbReference type="NCBI Taxonomy" id="649333"/>
    <lineage>
        <taxon>Bacteria</taxon>
        <taxon>Pseudomonadati</taxon>
        <taxon>Bacteroidota</taxon>
        <taxon>Flavobacteriia</taxon>
        <taxon>Flavobacteriales</taxon>
        <taxon>Flavobacteriaceae</taxon>
        <taxon>Bizionia</taxon>
    </lineage>
</organism>
<evidence type="ECO:0008006" key="3">
    <source>
        <dbReference type="Google" id="ProtNLM"/>
    </source>
</evidence>
<gene>
    <name evidence="1" type="ORF">SAMN04487989_102414</name>
</gene>
<evidence type="ECO:0000313" key="2">
    <source>
        <dbReference type="Proteomes" id="UP000198705"/>
    </source>
</evidence>
<dbReference type="InterPro" id="IPR046144">
    <property type="entry name" value="DUF6146"/>
</dbReference>
<accession>A0A1I5B1H2</accession>
<dbReference type="Pfam" id="PF19643">
    <property type="entry name" value="DUF6146"/>
    <property type="match status" value="1"/>
</dbReference>
<proteinExistence type="predicted"/>
<protein>
    <recommendedName>
        <fullName evidence="3">Lipoprotein</fullName>
    </recommendedName>
</protein>
<dbReference type="Proteomes" id="UP000198705">
    <property type="component" value="Unassembled WGS sequence"/>
</dbReference>
<sequence length="142" mass="17016">MKLPWSILITLCLFASCKTPESVSQNSETQVTENQDTIKLVNDELEYEVIIIEAGFDSWMARRAKPKNFYTQSFLEARNIQYVTEWNNRVVSSRYNNNLYEMSINYQQGIDYGFEVNYLLYHYFVFFEEKYKQKLTSHIPRF</sequence>
<reference evidence="2" key="1">
    <citation type="submission" date="2016-10" db="EMBL/GenBank/DDBJ databases">
        <authorList>
            <person name="Varghese N."/>
            <person name="Submissions S."/>
        </authorList>
    </citation>
    <scope>NUCLEOTIDE SEQUENCE [LARGE SCALE GENOMIC DNA]</scope>
    <source>
        <strain evidence="2">DSM 23925</strain>
    </source>
</reference>
<dbReference type="STRING" id="649333.SAMN04487989_102414"/>
<dbReference type="AlphaFoldDB" id="A0A1I5B1H2"/>